<name>A0A5S9M5Z3_BACIA</name>
<gene>
    <name evidence="1" type="ORF">BsIDN1_18630</name>
</gene>
<dbReference type="EMBL" id="AP021906">
    <property type="protein sequence ID" value="BBP88245.1"/>
    <property type="molecule type" value="Genomic_DNA"/>
</dbReference>
<evidence type="ECO:0000313" key="2">
    <source>
        <dbReference type="Proteomes" id="UP000464658"/>
    </source>
</evidence>
<accession>A0A5S9M5Z3</accession>
<sequence>MKPHKGVIELNGRTLQDDQEAYRSQFTFIPETPVLYEELTLKRAFRADSDGLRSIKGTIRRTPAIIAERISNGETAEMVPCSFFKRNEAEGHDYVCIPCGTRAVYHR</sequence>
<dbReference type="AlphaFoldDB" id="A0A5S9M5Z3"/>
<reference evidence="1 2" key="1">
    <citation type="submission" date="2019-12" db="EMBL/GenBank/DDBJ databases">
        <title>Full genome sequence of a Bacillus safensis strain isolated from commercially available natto in Indonesia.</title>
        <authorList>
            <person name="Yoshida M."/>
            <person name="Uomi M."/>
            <person name="Waturangi D."/>
            <person name="Ekaputri J.J."/>
            <person name="Setiamarga D.H.E."/>
        </authorList>
    </citation>
    <scope>NUCLEOTIDE SEQUENCE [LARGE SCALE GENOMIC DNA]</scope>
    <source>
        <strain evidence="1 2">IDN1</strain>
    </source>
</reference>
<proteinExistence type="predicted"/>
<evidence type="ECO:0000313" key="1">
    <source>
        <dbReference type="EMBL" id="BBP88245.1"/>
    </source>
</evidence>
<dbReference type="Proteomes" id="UP000464658">
    <property type="component" value="Chromosome"/>
</dbReference>
<organism evidence="1 2">
    <name type="scientific">Bacillus safensis</name>
    <dbReference type="NCBI Taxonomy" id="561879"/>
    <lineage>
        <taxon>Bacteria</taxon>
        <taxon>Bacillati</taxon>
        <taxon>Bacillota</taxon>
        <taxon>Bacilli</taxon>
        <taxon>Bacillales</taxon>
        <taxon>Bacillaceae</taxon>
        <taxon>Bacillus</taxon>
    </lineage>
</organism>
<protein>
    <submittedName>
        <fullName evidence="1">Uncharacterized protein</fullName>
    </submittedName>
</protein>